<evidence type="ECO:0000313" key="4">
    <source>
        <dbReference type="Proteomes" id="UP000253551"/>
    </source>
</evidence>
<proteinExistence type="predicted"/>
<dbReference type="EMBL" id="PJQM01007050">
    <property type="protein sequence ID" value="RCH78707.1"/>
    <property type="molecule type" value="Genomic_DNA"/>
</dbReference>
<evidence type="ECO:0000256" key="1">
    <source>
        <dbReference type="ARBA" id="ARBA00022741"/>
    </source>
</evidence>
<dbReference type="NCBIfam" id="TIGR00231">
    <property type="entry name" value="small_GTP"/>
    <property type="match status" value="1"/>
</dbReference>
<dbReference type="STRING" id="4846.A0A367ILY0"/>
<keyword evidence="4" id="KW-1185">Reference proteome</keyword>
<name>A0A367ILY0_RHIST</name>
<reference evidence="3 4" key="1">
    <citation type="journal article" date="2018" name="G3 (Bethesda)">
        <title>Phylogenetic and Phylogenomic Definition of Rhizopus Species.</title>
        <authorList>
            <person name="Gryganskyi A.P."/>
            <person name="Golan J."/>
            <person name="Dolatabadi S."/>
            <person name="Mondo S."/>
            <person name="Robb S."/>
            <person name="Idnurm A."/>
            <person name="Muszewska A."/>
            <person name="Steczkiewicz K."/>
            <person name="Masonjones S."/>
            <person name="Liao H.L."/>
            <person name="Gajdeczka M.T."/>
            <person name="Anike F."/>
            <person name="Vuek A."/>
            <person name="Anishchenko I.M."/>
            <person name="Voigt K."/>
            <person name="de Hoog G.S."/>
            <person name="Smith M.E."/>
            <person name="Heitman J."/>
            <person name="Vilgalys R."/>
            <person name="Stajich J.E."/>
        </authorList>
    </citation>
    <scope>NUCLEOTIDE SEQUENCE [LARGE SCALE GENOMIC DNA]</scope>
    <source>
        <strain evidence="3 4">LSU 92-RS-03</strain>
    </source>
</reference>
<evidence type="ECO:0000256" key="2">
    <source>
        <dbReference type="ARBA" id="ARBA00023134"/>
    </source>
</evidence>
<dbReference type="GO" id="GO:0005525">
    <property type="term" value="F:GTP binding"/>
    <property type="evidence" value="ECO:0007669"/>
    <property type="project" value="UniProtKB-KW"/>
</dbReference>
<dbReference type="InterPro" id="IPR005225">
    <property type="entry name" value="Small_GTP-bd"/>
</dbReference>
<dbReference type="InterPro" id="IPR027417">
    <property type="entry name" value="P-loop_NTPase"/>
</dbReference>
<dbReference type="InterPro" id="IPR050227">
    <property type="entry name" value="Rab"/>
</dbReference>
<dbReference type="FunFam" id="3.40.50.300:FF:001447">
    <property type="entry name" value="Ras-related protein Rab-1B"/>
    <property type="match status" value="1"/>
</dbReference>
<dbReference type="AlphaFoldDB" id="A0A367ILY0"/>
<organism evidence="3 4">
    <name type="scientific">Rhizopus stolonifer</name>
    <name type="common">Rhizopus nigricans</name>
    <dbReference type="NCBI Taxonomy" id="4846"/>
    <lineage>
        <taxon>Eukaryota</taxon>
        <taxon>Fungi</taxon>
        <taxon>Fungi incertae sedis</taxon>
        <taxon>Mucoromycota</taxon>
        <taxon>Mucoromycotina</taxon>
        <taxon>Mucoromycetes</taxon>
        <taxon>Mucorales</taxon>
        <taxon>Mucorineae</taxon>
        <taxon>Rhizopodaceae</taxon>
        <taxon>Rhizopus</taxon>
    </lineage>
</organism>
<dbReference type="InterPro" id="IPR001806">
    <property type="entry name" value="Small_GTPase"/>
</dbReference>
<protein>
    <submittedName>
        <fullName evidence="3">Ras-protein Rab6</fullName>
    </submittedName>
</protein>
<dbReference type="PANTHER" id="PTHR47977">
    <property type="entry name" value="RAS-RELATED PROTEIN RAB"/>
    <property type="match status" value="1"/>
</dbReference>
<dbReference type="GO" id="GO:0003924">
    <property type="term" value="F:GTPase activity"/>
    <property type="evidence" value="ECO:0007669"/>
    <property type="project" value="InterPro"/>
</dbReference>
<dbReference type="SMART" id="SM00175">
    <property type="entry name" value="RAB"/>
    <property type="match status" value="1"/>
</dbReference>
<dbReference type="PROSITE" id="PS51421">
    <property type="entry name" value="RAS"/>
    <property type="match status" value="1"/>
</dbReference>
<accession>A0A367ILY0</accession>
<dbReference type="SUPFAM" id="SSF52540">
    <property type="entry name" value="P-loop containing nucleoside triphosphate hydrolases"/>
    <property type="match status" value="1"/>
</dbReference>
<dbReference type="CDD" id="cd01861">
    <property type="entry name" value="Rab6"/>
    <property type="match status" value="1"/>
</dbReference>
<keyword evidence="2" id="KW-0342">GTP-binding</keyword>
<gene>
    <name evidence="3" type="primary">RAB6_1</name>
    <name evidence="3" type="ORF">CU098_001201</name>
</gene>
<dbReference type="OrthoDB" id="9989112at2759"/>
<dbReference type="Gene3D" id="3.40.50.300">
    <property type="entry name" value="P-loop containing nucleotide triphosphate hydrolases"/>
    <property type="match status" value="1"/>
</dbReference>
<dbReference type="Pfam" id="PF00071">
    <property type="entry name" value="Ras"/>
    <property type="match status" value="1"/>
</dbReference>
<comment type="caution">
    <text evidence="3">The sequence shown here is derived from an EMBL/GenBank/DDBJ whole genome shotgun (WGS) entry which is preliminary data.</text>
</comment>
<keyword evidence="1" id="KW-0547">Nucleotide-binding</keyword>
<dbReference type="SMART" id="SM00174">
    <property type="entry name" value="RHO"/>
    <property type="match status" value="1"/>
</dbReference>
<sequence>MSNSDFGNPLKKFKLVFLGEQSVGKTSLITRFMYDTFDNTYQIFYRKQCTLTIEQYDFNYERFRSLIPSYIRDSSVCVVVYDITSRSSFMNTSKWIDDVRAERGTDVIIVLVGNKTDLNDRRQVTVEEGEKKAKDYNIMFIETSAKAGYNIKAMFRKIGHALPGMENNNEDGQKEQRKQFML</sequence>
<evidence type="ECO:0000313" key="3">
    <source>
        <dbReference type="EMBL" id="RCH78707.1"/>
    </source>
</evidence>
<dbReference type="PRINTS" id="PR00449">
    <property type="entry name" value="RASTRNSFRMNG"/>
</dbReference>
<dbReference type="Proteomes" id="UP000253551">
    <property type="component" value="Unassembled WGS sequence"/>
</dbReference>
<dbReference type="PROSITE" id="PS51419">
    <property type="entry name" value="RAB"/>
    <property type="match status" value="1"/>
</dbReference>
<dbReference type="SMART" id="SM00173">
    <property type="entry name" value="RAS"/>
    <property type="match status" value="1"/>
</dbReference>